<dbReference type="AlphaFoldDB" id="A0A7W9T628"/>
<evidence type="ECO:0000259" key="4">
    <source>
        <dbReference type="PROSITE" id="PS01124"/>
    </source>
</evidence>
<comment type="caution">
    <text evidence="5">The sequence shown here is derived from an EMBL/GenBank/DDBJ whole genome shotgun (WGS) entry which is preliminary data.</text>
</comment>
<proteinExistence type="predicted"/>
<name>A0A7W9T628_9ACTN</name>
<dbReference type="InterPro" id="IPR050204">
    <property type="entry name" value="AraC_XylS_family_regulators"/>
</dbReference>
<evidence type="ECO:0000256" key="2">
    <source>
        <dbReference type="ARBA" id="ARBA00023125"/>
    </source>
</evidence>
<feature type="domain" description="HTH araC/xylS-type" evidence="4">
    <location>
        <begin position="215"/>
        <end position="316"/>
    </location>
</feature>
<dbReference type="PANTHER" id="PTHR46796:SF6">
    <property type="entry name" value="ARAC SUBFAMILY"/>
    <property type="match status" value="1"/>
</dbReference>
<evidence type="ECO:0000313" key="5">
    <source>
        <dbReference type="EMBL" id="MBB6074158.1"/>
    </source>
</evidence>
<dbReference type="InterPro" id="IPR035418">
    <property type="entry name" value="AraC-bd_2"/>
</dbReference>
<keyword evidence="6" id="KW-1185">Reference proteome</keyword>
<sequence>MPTGSYVVETTRTAEVEVREQTDLWSERVGAYQTRLDYRYARAEVFRGEMIRQRSDSYQVVTWHSDQIEYVRTPGLIRQMPDPDYRLLFPLAGELLLRQDDQEVRLTPGTGSLLTLGAPFELLHGASLRGVIMSIPAQEIDGPLNRKASLATGLDLSKGLGRVVHSMVRGLNAERGHLTTSQFDAVCDRVVELLCMLACGDDRPDVPGHLTAVEAVVRRHVRDHAADPDLSGASMARALGWSLRQIQLALQHVGTTPRDLIREERLRLVRERLLRADCEHMTITDLAYASGFSSASAMSTAFRRRFGVSPREMRSKAR</sequence>
<dbReference type="PROSITE" id="PS01124">
    <property type="entry name" value="HTH_ARAC_FAMILY_2"/>
    <property type="match status" value="1"/>
</dbReference>
<dbReference type="Pfam" id="PF12833">
    <property type="entry name" value="HTH_18"/>
    <property type="match status" value="1"/>
</dbReference>
<dbReference type="Gene3D" id="1.10.10.60">
    <property type="entry name" value="Homeodomain-like"/>
    <property type="match status" value="1"/>
</dbReference>
<keyword evidence="3" id="KW-0804">Transcription</keyword>
<organism evidence="5 6">
    <name type="scientific">Streptomyces paradoxus</name>
    <dbReference type="NCBI Taxonomy" id="66375"/>
    <lineage>
        <taxon>Bacteria</taxon>
        <taxon>Bacillati</taxon>
        <taxon>Actinomycetota</taxon>
        <taxon>Actinomycetes</taxon>
        <taxon>Kitasatosporales</taxon>
        <taxon>Streptomycetaceae</taxon>
        <taxon>Streptomyces</taxon>
    </lineage>
</organism>
<evidence type="ECO:0000313" key="6">
    <source>
        <dbReference type="Proteomes" id="UP000591537"/>
    </source>
</evidence>
<dbReference type="PANTHER" id="PTHR46796">
    <property type="entry name" value="HTH-TYPE TRANSCRIPTIONAL ACTIVATOR RHAS-RELATED"/>
    <property type="match status" value="1"/>
</dbReference>
<dbReference type="SMART" id="SM00342">
    <property type="entry name" value="HTH_ARAC"/>
    <property type="match status" value="1"/>
</dbReference>
<dbReference type="InterPro" id="IPR009057">
    <property type="entry name" value="Homeodomain-like_sf"/>
</dbReference>
<dbReference type="InterPro" id="IPR018060">
    <property type="entry name" value="HTH_AraC"/>
</dbReference>
<evidence type="ECO:0000256" key="3">
    <source>
        <dbReference type="ARBA" id="ARBA00023163"/>
    </source>
</evidence>
<gene>
    <name evidence="5" type="ORF">HNR57_000042</name>
</gene>
<keyword evidence="2 5" id="KW-0238">DNA-binding</keyword>
<keyword evidence="1" id="KW-0805">Transcription regulation</keyword>
<protein>
    <submittedName>
        <fullName evidence="5">AraC-like DNA-binding protein</fullName>
    </submittedName>
</protein>
<evidence type="ECO:0000256" key="1">
    <source>
        <dbReference type="ARBA" id="ARBA00023015"/>
    </source>
</evidence>
<dbReference type="GO" id="GO:0003700">
    <property type="term" value="F:DNA-binding transcription factor activity"/>
    <property type="evidence" value="ECO:0007669"/>
    <property type="project" value="InterPro"/>
</dbReference>
<dbReference type="EMBL" id="JACHGV010000001">
    <property type="protein sequence ID" value="MBB6074158.1"/>
    <property type="molecule type" value="Genomic_DNA"/>
</dbReference>
<dbReference type="GO" id="GO:0043565">
    <property type="term" value="F:sequence-specific DNA binding"/>
    <property type="evidence" value="ECO:0007669"/>
    <property type="project" value="InterPro"/>
</dbReference>
<dbReference type="SUPFAM" id="SSF46689">
    <property type="entry name" value="Homeodomain-like"/>
    <property type="match status" value="1"/>
</dbReference>
<dbReference type="RefSeq" id="WP_221341947.1">
    <property type="nucleotide sequence ID" value="NZ_BAAARS010000001.1"/>
</dbReference>
<dbReference type="Proteomes" id="UP000591537">
    <property type="component" value="Unassembled WGS sequence"/>
</dbReference>
<accession>A0A7W9T628</accession>
<reference evidence="5 6" key="1">
    <citation type="submission" date="2020-08" db="EMBL/GenBank/DDBJ databases">
        <title>Genomic Encyclopedia of Type Strains, Phase IV (KMG-IV): sequencing the most valuable type-strain genomes for metagenomic binning, comparative biology and taxonomic classification.</title>
        <authorList>
            <person name="Goeker M."/>
        </authorList>
    </citation>
    <scope>NUCLEOTIDE SEQUENCE [LARGE SCALE GENOMIC DNA]</scope>
    <source>
        <strain evidence="5 6">DSM 43350</strain>
    </source>
</reference>
<dbReference type="Pfam" id="PF14525">
    <property type="entry name" value="AraC_binding_2"/>
    <property type="match status" value="1"/>
</dbReference>